<organism evidence="2">
    <name type="scientific">Gracilinema caldarium</name>
    <dbReference type="NCBI Taxonomy" id="215591"/>
    <lineage>
        <taxon>Bacteria</taxon>
        <taxon>Pseudomonadati</taxon>
        <taxon>Spirochaetota</taxon>
        <taxon>Spirochaetia</taxon>
        <taxon>Spirochaetales</taxon>
        <taxon>Breznakiellaceae</taxon>
        <taxon>Gracilinema</taxon>
    </lineage>
</organism>
<comment type="caution">
    <text evidence="2">The sequence shown here is derived from an EMBL/GenBank/DDBJ whole genome shotgun (WGS) entry which is preliminary data.</text>
</comment>
<sequence>MLAGKDISQWDVAACLNFIWNKWNDIFNRTLGNAERSLVSELRSHRNTWAHQGSFTSDDAYRVLDSAERLLNAISAPQSEELNKMKMELLRLRFDEQVRNEKRKSSIIETTANTSLKPWREVIVPHKDVASGRYQQAEFAADLWQVHLGEGSDEYKDPVEFYRRTYLTDSLKKLLTNAIKRLTGTGGDPVVQLQTNFGGGKTHSMLALYHLFSGASVSSLLGIEEILKSCGVSELPHVSRVVLVGNKISPGNPVRKPDGTLVKTLWGELAWQLGGKKAFSIIAEDDERATSPGDRLRLLFNEYGPCLILIDEWVAYARQLHDQTDLPGGSFETHFSFAQALTEAAKGAQNCLLVISLPASDTAGSPHTLADDAEVGGARGREALARLRNVVGRLESSWRPATAEEGFEIVRRRLFEPIRDQDNFKNRDVVARTFSELYQNEQQEFPPDCRSVDYENRIKAAYPIHPEIFDRLYTDWSTLLKFQRTRGVLRLMAAVIHSLWESNDKNPLILPATIPIDDPRVQSELTRYLSDNWAPIIEKDIDGPQSLPRRIDAEITNLGKYSATRRVARTIFLGSAPTSDAAHHGLDDRSIKLGSVFPGESPALFGDALRRLAGSATYLYQDGSHYWYSTQPTVTKLAEDRAEQLLNNPDMVSMEIEARLRKDLQTKGDFSRIHAFPHGSQDVPDDKDTRLVVLGIQFPYDRTDRCLALQEARNILEKRGTGPRLYRNTLVFLAADANRLQDLDGAVRRYLAWKSIVDEKIQLNLTPFQATQAEQQLAEAEKTVLAQIPETYIWVIVPFQKNPQVSIEMQALKVSGQEALAVRAAKKLKNEELLVTSYAPSRLRMDLDTIPLWRGNHISVKQLCEYYAQYVYLTRVTNPEVIVKAIINGLSLLSWEQDSFAWADSWDEEAQRYKGLQYQVNHSYIDTENTGLIVKPAVAAAQTQRDTKPVGTEPSPAEKIVSHDSGQVADRIPDIQKTIHQPKRFFGTVELDPDRVGRDAGRIADEVLSHLASLPQAKIKVRLEIEAELPQGVDERVIRTVTENANTLRFKNHGFERE</sequence>
<dbReference type="AlphaFoldDB" id="A0A7C3IH45"/>
<feature type="domain" description="Swt1-like HEPN" evidence="1">
    <location>
        <begin position="4"/>
        <end position="75"/>
    </location>
</feature>
<dbReference type="Pfam" id="PF04465">
    <property type="entry name" value="DUF499"/>
    <property type="match status" value="1"/>
</dbReference>
<keyword evidence="2" id="KW-0547">Nucleotide-binding</keyword>
<accession>A0A7C3IH45</accession>
<dbReference type="InterPro" id="IPR041650">
    <property type="entry name" value="HEPN_Swt1"/>
</dbReference>
<evidence type="ECO:0000313" key="2">
    <source>
        <dbReference type="EMBL" id="HFH28921.1"/>
    </source>
</evidence>
<dbReference type="GO" id="GO:0005524">
    <property type="term" value="F:ATP binding"/>
    <property type="evidence" value="ECO:0007669"/>
    <property type="project" value="UniProtKB-KW"/>
</dbReference>
<gene>
    <name evidence="2" type="ORF">ENS59_05340</name>
</gene>
<reference evidence="2" key="1">
    <citation type="journal article" date="2020" name="mSystems">
        <title>Genome- and Community-Level Interaction Insights into Carbon Utilization and Element Cycling Functions of Hydrothermarchaeota in Hydrothermal Sediment.</title>
        <authorList>
            <person name="Zhou Z."/>
            <person name="Liu Y."/>
            <person name="Xu W."/>
            <person name="Pan J."/>
            <person name="Luo Z.H."/>
            <person name="Li M."/>
        </authorList>
    </citation>
    <scope>NUCLEOTIDE SEQUENCE [LARGE SCALE GENOMIC DNA]</scope>
    <source>
        <strain evidence="2">SpSt-503</strain>
    </source>
</reference>
<protein>
    <submittedName>
        <fullName evidence="2">ATP-binding protein</fullName>
    </submittedName>
</protein>
<keyword evidence="2" id="KW-0067">ATP-binding</keyword>
<name>A0A7C3IH45_9SPIR</name>
<evidence type="ECO:0000259" key="1">
    <source>
        <dbReference type="Pfam" id="PF18731"/>
    </source>
</evidence>
<dbReference type="EMBL" id="DSVL01000164">
    <property type="protein sequence ID" value="HFH28921.1"/>
    <property type="molecule type" value="Genomic_DNA"/>
</dbReference>
<proteinExistence type="predicted"/>
<dbReference type="Pfam" id="PF18731">
    <property type="entry name" value="HEPN_Swt1"/>
    <property type="match status" value="1"/>
</dbReference>
<dbReference type="InterPro" id="IPR007555">
    <property type="entry name" value="DUF499"/>
</dbReference>